<dbReference type="AlphaFoldDB" id="A0AAE4Z8U6"/>
<keyword evidence="1" id="KW-0812">Transmembrane</keyword>
<proteinExistence type="predicted"/>
<evidence type="ECO:0000256" key="1">
    <source>
        <dbReference type="SAM" id="Phobius"/>
    </source>
</evidence>
<sequence length="795" mass="87598">MSDSLWSRLRKARIVRVLVVYVAASWVALQLTALLREEFQLPHWLTPVAAILLLVGLVVIVATAWVQAHPPGGTPEPGSPTPWEVDLVDLKESVTQGRLPQLTWARAILGGVFVFSLLFGFAGLYVLLSERGPAEPGPPEADRGAAPAVAVLPFRVVGPDLELWREGMVDLVSTNLDGAAGLRSVDPRAVLSRWSREIGEGDAPDRASALDVARRMEASYALVGSMVGSGQQVRLTADVYDVGRGELLGTAQLEGSPDSILALVDALSMEVLRAGLVEGGSDLPQLSLSRVTTSSIDALKAYLAGEQDYRASRWEDAAADFARAVEADSTFALALHRLSSSYGWIEAFTPRVIEYSRLAARYSDRLPEREALLVRGDAAYDQGRLEAIPLLEELTTRYPDDAEAWYQLSEAYLHVGFQGLHGLEDFRNAARRAIELDPSFAPAYSHLVHDAFYRKDREAAEQLIESLQKIDPTSPETRGFELAYDILWADSATVARTTAALDTAGSEPLSAAWLCFLFQIDYTDQLMLVARAQMARDRPLAVRQRGHANMSAAHLYRGRLRESLDVAKETPDFELAIARTHLLYYLVGYTHLPTPSDAARTIAVDPLPVDRFLIGSFAAIEGRWADADSAVRELEARARNALSQADSSDATESRAFAQALRGYTALRRGDGELAIRELRAALPELPGLGPEFVRSGAHEVLRFELGRLLLEQERAREAEPYFRSLQFWSLIVGSQVEYYLGEVYEALGELDAARLHYGRFVRAWQDADPELRPLLERGRNALQRLTQETVSGASR</sequence>
<dbReference type="InterPro" id="IPR011990">
    <property type="entry name" value="TPR-like_helical_dom_sf"/>
</dbReference>
<feature type="transmembrane region" description="Helical" evidence="1">
    <location>
        <begin position="44"/>
        <end position="66"/>
    </location>
</feature>
<protein>
    <recommendedName>
        <fullName evidence="4">Tetratricopeptide repeat protein</fullName>
    </recommendedName>
</protein>
<keyword evidence="1" id="KW-0472">Membrane</keyword>
<organism evidence="2 3">
    <name type="scientific">Candidatus Kutchimonas denitrificans</name>
    <dbReference type="NCBI Taxonomy" id="3056748"/>
    <lineage>
        <taxon>Bacteria</taxon>
        <taxon>Pseudomonadati</taxon>
        <taxon>Gemmatimonadota</taxon>
        <taxon>Gemmatimonadia</taxon>
        <taxon>Candidatus Palauibacterales</taxon>
        <taxon>Candidatus Palauibacteraceae</taxon>
        <taxon>Candidatus Kutchimonas</taxon>
    </lineage>
</organism>
<gene>
    <name evidence="2" type="ORF">GWO12_00500</name>
</gene>
<dbReference type="Gene3D" id="1.25.40.10">
    <property type="entry name" value="Tetratricopeptide repeat domain"/>
    <property type="match status" value="2"/>
</dbReference>
<feature type="transmembrane region" description="Helical" evidence="1">
    <location>
        <begin position="12"/>
        <end position="32"/>
    </location>
</feature>
<keyword evidence="1" id="KW-1133">Transmembrane helix</keyword>
<evidence type="ECO:0008006" key="4">
    <source>
        <dbReference type="Google" id="ProtNLM"/>
    </source>
</evidence>
<dbReference type="SUPFAM" id="SSF48452">
    <property type="entry name" value="TPR-like"/>
    <property type="match status" value="1"/>
</dbReference>
<evidence type="ECO:0000313" key="3">
    <source>
        <dbReference type="Proteomes" id="UP000702544"/>
    </source>
</evidence>
<feature type="transmembrane region" description="Helical" evidence="1">
    <location>
        <begin position="107"/>
        <end position="128"/>
    </location>
</feature>
<dbReference type="EMBL" id="JAACAK010000002">
    <property type="protein sequence ID" value="NIR73586.1"/>
    <property type="molecule type" value="Genomic_DNA"/>
</dbReference>
<evidence type="ECO:0000313" key="2">
    <source>
        <dbReference type="EMBL" id="NIR73586.1"/>
    </source>
</evidence>
<comment type="caution">
    <text evidence="2">The sequence shown here is derived from an EMBL/GenBank/DDBJ whole genome shotgun (WGS) entry which is preliminary data.</text>
</comment>
<accession>A0AAE4Z8U6</accession>
<dbReference type="Proteomes" id="UP000702544">
    <property type="component" value="Unassembled WGS sequence"/>
</dbReference>
<name>A0AAE4Z8U6_9BACT</name>
<reference evidence="2 3" key="1">
    <citation type="submission" date="2020-01" db="EMBL/GenBank/DDBJ databases">
        <title>Genomes assembled from Gulf of Kutch pelagic sediment metagenomes.</title>
        <authorList>
            <person name="Chandrashekar M."/>
            <person name="Mahajan M.S."/>
            <person name="Dave K.J."/>
            <person name="Vatsa P."/>
            <person name="Nathani N.M."/>
        </authorList>
    </citation>
    <scope>NUCLEOTIDE SEQUENCE [LARGE SCALE GENOMIC DNA]</scope>
    <source>
        <strain evidence="2">KS3-K002</strain>
    </source>
</reference>